<dbReference type="EMBL" id="BAAAPL010000001">
    <property type="protein sequence ID" value="GAA1687626.1"/>
    <property type="molecule type" value="Genomic_DNA"/>
</dbReference>
<proteinExistence type="predicted"/>
<organism evidence="2 3">
    <name type="scientific">Microbacterium sediminicola</name>
    <dbReference type="NCBI Taxonomy" id="415210"/>
    <lineage>
        <taxon>Bacteria</taxon>
        <taxon>Bacillati</taxon>
        <taxon>Actinomycetota</taxon>
        <taxon>Actinomycetes</taxon>
        <taxon>Micrococcales</taxon>
        <taxon>Microbacteriaceae</taxon>
        <taxon>Microbacterium</taxon>
    </lineage>
</organism>
<comment type="caution">
    <text evidence="2">The sequence shown here is derived from an EMBL/GenBank/DDBJ whole genome shotgun (WGS) entry which is preliminary data.</text>
</comment>
<name>A0ABN2HHC6_9MICO</name>
<feature type="region of interest" description="Disordered" evidence="1">
    <location>
        <begin position="1"/>
        <end position="50"/>
    </location>
</feature>
<keyword evidence="3" id="KW-1185">Reference proteome</keyword>
<evidence type="ECO:0000256" key="1">
    <source>
        <dbReference type="SAM" id="MobiDB-lite"/>
    </source>
</evidence>
<evidence type="ECO:0000313" key="2">
    <source>
        <dbReference type="EMBL" id="GAA1687626.1"/>
    </source>
</evidence>
<reference evidence="2 3" key="1">
    <citation type="journal article" date="2019" name="Int. J. Syst. Evol. Microbiol.">
        <title>The Global Catalogue of Microorganisms (GCM) 10K type strain sequencing project: providing services to taxonomists for standard genome sequencing and annotation.</title>
        <authorList>
            <consortium name="The Broad Institute Genomics Platform"/>
            <consortium name="The Broad Institute Genome Sequencing Center for Infectious Disease"/>
            <person name="Wu L."/>
            <person name="Ma J."/>
        </authorList>
    </citation>
    <scope>NUCLEOTIDE SEQUENCE [LARGE SCALE GENOMIC DNA]</scope>
    <source>
        <strain evidence="2 3">JCM 15577</strain>
    </source>
</reference>
<evidence type="ECO:0000313" key="3">
    <source>
        <dbReference type="Proteomes" id="UP001501690"/>
    </source>
</evidence>
<sequence length="112" mass="12472">MSHLPPSVGASRRSGWFRAPAHTRQRSGFDSRRRVDSARHPSHPGLIDPKGAILAGRSRLARIRGWFGREALSDEEQQAARAAHDDTERARAEAESAIRATSVQTQTWWFSG</sequence>
<protein>
    <submittedName>
        <fullName evidence="2">Uncharacterized protein</fullName>
    </submittedName>
</protein>
<gene>
    <name evidence="2" type="ORF">GCM10009808_00790</name>
</gene>
<accession>A0ABN2HHC6</accession>
<feature type="compositionally biased region" description="Basic and acidic residues" evidence="1">
    <location>
        <begin position="27"/>
        <end position="39"/>
    </location>
</feature>
<dbReference type="Proteomes" id="UP001501690">
    <property type="component" value="Unassembled WGS sequence"/>
</dbReference>